<protein>
    <recommendedName>
        <fullName evidence="5">5'-3' exoribonuclease 1</fullName>
        <ecNumber evidence="5">3.1.13.-</ecNumber>
    </recommendedName>
</protein>
<dbReference type="PIRSF" id="PIRSF006743">
    <property type="entry name" value="Exonuclease_Xnr1"/>
    <property type="match status" value="1"/>
</dbReference>
<evidence type="ECO:0000256" key="1">
    <source>
        <dbReference type="ARBA" id="ARBA00022722"/>
    </source>
</evidence>
<evidence type="ECO:0000259" key="11">
    <source>
        <dbReference type="Pfam" id="PF18334"/>
    </source>
</evidence>
<evidence type="ECO:0000256" key="5">
    <source>
        <dbReference type="PIRNR" id="PIRNR006743"/>
    </source>
</evidence>
<feature type="compositionally biased region" description="Polar residues" evidence="6">
    <location>
        <begin position="1332"/>
        <end position="1346"/>
    </location>
</feature>
<dbReference type="GO" id="GO:0005737">
    <property type="term" value="C:cytoplasm"/>
    <property type="evidence" value="ECO:0007669"/>
    <property type="project" value="UniProtKB-SubCell"/>
</dbReference>
<dbReference type="Gene3D" id="2.170.260.40">
    <property type="match status" value="1"/>
</dbReference>
<evidence type="ECO:0000313" key="12">
    <source>
        <dbReference type="EMBL" id="KAJ2902932.1"/>
    </source>
</evidence>
<dbReference type="EC" id="3.1.13.-" evidence="5"/>
<evidence type="ECO:0000256" key="3">
    <source>
        <dbReference type="ARBA" id="ARBA00022839"/>
    </source>
</evidence>
<dbReference type="InterPro" id="IPR041412">
    <property type="entry name" value="Xrn1_helical"/>
</dbReference>
<dbReference type="InterPro" id="IPR014722">
    <property type="entry name" value="Rib_uL2_dom2"/>
</dbReference>
<gene>
    <name evidence="12" type="ORF">MKZ38_010663</name>
</gene>
<dbReference type="InterPro" id="IPR004859">
    <property type="entry name" value="Xrn1_N"/>
</dbReference>
<comment type="similarity">
    <text evidence="4 5">Belongs to the 5'-3' exonuclease family.</text>
</comment>
<evidence type="ECO:0000256" key="2">
    <source>
        <dbReference type="ARBA" id="ARBA00022801"/>
    </source>
</evidence>
<feature type="domain" description="Exoribonuclease Xrn1 D2/D3" evidence="11">
    <location>
        <begin position="907"/>
        <end position="1133"/>
    </location>
</feature>
<dbReference type="GO" id="GO:0016075">
    <property type="term" value="P:rRNA catabolic process"/>
    <property type="evidence" value="ECO:0007669"/>
    <property type="project" value="TreeGrafter"/>
</dbReference>
<feature type="domain" description="5'-3' exoribonuclease 1 SH3-like" evidence="9">
    <location>
        <begin position="1156"/>
        <end position="1226"/>
    </location>
</feature>
<feature type="region of interest" description="Disordered" evidence="6">
    <location>
        <begin position="1230"/>
        <end position="1291"/>
    </location>
</feature>
<keyword evidence="2 5" id="KW-0378">Hydrolase</keyword>
<dbReference type="InterPro" id="IPR047007">
    <property type="entry name" value="XRN1_D1_sf"/>
</dbReference>
<dbReference type="Pfam" id="PF18334">
    <property type="entry name" value="XRN1_D2_D3"/>
    <property type="match status" value="1"/>
</dbReference>
<evidence type="ECO:0000256" key="4">
    <source>
        <dbReference type="ARBA" id="ARBA00038299"/>
    </source>
</evidence>
<evidence type="ECO:0000259" key="10">
    <source>
        <dbReference type="Pfam" id="PF18332"/>
    </source>
</evidence>
<dbReference type="Gene3D" id="1.25.40.1050">
    <property type="match status" value="1"/>
</dbReference>
<dbReference type="GO" id="GO:0003723">
    <property type="term" value="F:RNA binding"/>
    <property type="evidence" value="ECO:0007669"/>
    <property type="project" value="UniProtKB-KW"/>
</dbReference>
<accession>A0AAD5RTT9</accession>
<feature type="domain" description="5'-3' exoribonuclease 1 D1" evidence="10">
    <location>
        <begin position="718"/>
        <end position="903"/>
    </location>
</feature>
<dbReference type="Pfam" id="PF18332">
    <property type="entry name" value="XRN1_D1"/>
    <property type="match status" value="1"/>
</dbReference>
<dbReference type="InterPro" id="IPR040992">
    <property type="entry name" value="XRN1_D1"/>
</dbReference>
<keyword evidence="3 5" id="KW-0269">Exonuclease</keyword>
<dbReference type="PANTHER" id="PTHR12341:SF7">
    <property type="entry name" value="5'-3' EXORIBONUCLEASE 1"/>
    <property type="match status" value="1"/>
</dbReference>
<keyword evidence="5" id="KW-0694">RNA-binding</keyword>
<keyword evidence="1 5" id="KW-0540">Nuclease</keyword>
<dbReference type="InterPro" id="IPR041106">
    <property type="entry name" value="XRN1_D2_D3"/>
</dbReference>
<dbReference type="EMBL" id="JAKWBI020000096">
    <property type="protein sequence ID" value="KAJ2902932.1"/>
    <property type="molecule type" value="Genomic_DNA"/>
</dbReference>
<dbReference type="Pfam" id="PF17846">
    <property type="entry name" value="XRN_M"/>
    <property type="match status" value="1"/>
</dbReference>
<dbReference type="GO" id="GO:0005634">
    <property type="term" value="C:nucleus"/>
    <property type="evidence" value="ECO:0007669"/>
    <property type="project" value="TreeGrafter"/>
</dbReference>
<dbReference type="Pfam" id="PF18129">
    <property type="entry name" value="SH3_12"/>
    <property type="match status" value="1"/>
</dbReference>
<dbReference type="InterPro" id="IPR016494">
    <property type="entry name" value="5_3_exoribonuclease_1"/>
</dbReference>
<evidence type="ECO:0000259" key="9">
    <source>
        <dbReference type="Pfam" id="PF18129"/>
    </source>
</evidence>
<evidence type="ECO:0000259" key="8">
    <source>
        <dbReference type="Pfam" id="PF17846"/>
    </source>
</evidence>
<feature type="compositionally biased region" description="Gly residues" evidence="6">
    <location>
        <begin position="1381"/>
        <end position="1390"/>
    </location>
</feature>
<proteinExistence type="inferred from homology"/>
<comment type="subcellular location">
    <subcellularLocation>
        <location evidence="5">Cytoplasm</location>
    </subcellularLocation>
</comment>
<keyword evidence="13" id="KW-1185">Reference proteome</keyword>
<feature type="domain" description="Xrn1 N-terminal" evidence="7">
    <location>
        <begin position="1"/>
        <end position="227"/>
    </location>
</feature>
<reference evidence="12" key="1">
    <citation type="submission" date="2022-07" db="EMBL/GenBank/DDBJ databases">
        <title>Draft genome sequence of Zalerion maritima ATCC 34329, a (micro)plastics degrading marine fungus.</title>
        <authorList>
            <person name="Paco A."/>
            <person name="Goncalves M.F.M."/>
            <person name="Rocha-Santos T.A.P."/>
            <person name="Alves A."/>
        </authorList>
    </citation>
    <scope>NUCLEOTIDE SEQUENCE</scope>
    <source>
        <strain evidence="12">ATCC 34329</strain>
    </source>
</reference>
<dbReference type="GO" id="GO:0000184">
    <property type="term" value="P:nuclear-transcribed mRNA catabolic process, nonsense-mediated decay"/>
    <property type="evidence" value="ECO:0007669"/>
    <property type="project" value="UniProtKB-KW"/>
</dbReference>
<feature type="domain" description="Xrn1 helical" evidence="8">
    <location>
        <begin position="275"/>
        <end position="674"/>
    </location>
</feature>
<feature type="region of interest" description="Disordered" evidence="6">
    <location>
        <begin position="1305"/>
        <end position="1392"/>
    </location>
</feature>
<evidence type="ECO:0000313" key="13">
    <source>
        <dbReference type="Proteomes" id="UP001201980"/>
    </source>
</evidence>
<dbReference type="InterPro" id="IPR047008">
    <property type="entry name" value="XRN1_SH3_sf"/>
</dbReference>
<feature type="compositionally biased region" description="Basic residues" evidence="6">
    <location>
        <begin position="1362"/>
        <end position="1371"/>
    </location>
</feature>
<dbReference type="Gene3D" id="3.40.50.12390">
    <property type="match status" value="2"/>
</dbReference>
<comment type="function">
    <text evidence="5">Multifunctional protein that exhibits several independent functions at different levels of the cellular processes. 5'-3' exonuclease component of the nonsense-mediated mRNA decay (NMD) which is a highly conserved mRNA degradation pathway, an RNA surveillance system whose role is to identify and rid cells of mRNA with premature termination codons and thus prevents accumulation of potentially harmful truncated proteins.</text>
</comment>
<organism evidence="12 13">
    <name type="scientific">Zalerion maritima</name>
    <dbReference type="NCBI Taxonomy" id="339359"/>
    <lineage>
        <taxon>Eukaryota</taxon>
        <taxon>Fungi</taxon>
        <taxon>Dikarya</taxon>
        <taxon>Ascomycota</taxon>
        <taxon>Pezizomycotina</taxon>
        <taxon>Sordariomycetes</taxon>
        <taxon>Lulworthiomycetidae</taxon>
        <taxon>Lulworthiales</taxon>
        <taxon>Lulworthiaceae</taxon>
        <taxon>Zalerion</taxon>
    </lineage>
</organism>
<keyword evidence="5" id="KW-0866">Nonsense-mediated mRNA decay</keyword>
<dbReference type="InterPro" id="IPR027073">
    <property type="entry name" value="5_3_exoribonuclease"/>
</dbReference>
<name>A0AAD5RTT9_9PEZI</name>
<dbReference type="GO" id="GO:0004534">
    <property type="term" value="F:5'-3' RNA exonuclease activity"/>
    <property type="evidence" value="ECO:0007669"/>
    <property type="project" value="TreeGrafter"/>
</dbReference>
<dbReference type="InterPro" id="IPR041385">
    <property type="entry name" value="SH3_12"/>
</dbReference>
<dbReference type="FunFam" id="3.40.50.12390:FF:000002">
    <property type="entry name" value="5'-3' exoribonuclease 1"/>
    <property type="match status" value="1"/>
</dbReference>
<keyword evidence="5" id="KW-0963">Cytoplasm</keyword>
<evidence type="ECO:0000256" key="6">
    <source>
        <dbReference type="SAM" id="MobiDB-lite"/>
    </source>
</evidence>
<dbReference type="Gene3D" id="2.30.30.30">
    <property type="match status" value="1"/>
</dbReference>
<feature type="compositionally biased region" description="Gly residues" evidence="6">
    <location>
        <begin position="1315"/>
        <end position="1328"/>
    </location>
</feature>
<sequence>MGVPKFFRWLSERYPAISQLIADNRIPEFDCLYLDMNGIIHNCTHKDSGDTSFRLSEDEMFIRIFNYIEHLFSKIKPKQLFFMAVDGVAPRAKMNQQRARRFRTALDAEKARDKAIRSGEELPKEEPFDSNCITPGTEFMAKLSKQLQYFVHKKVSEDSDWQGCEIVLSGHEVPGEGEHKIMEYIRNAKAQPNYNANVRHCLYGLDADLIMLGLLSHDPHFCLLREEVTFGRQSKAQSKELEHQNFYLLHLCMVREYLESEFQELKAPGAMRFPFDMEKAIDDFILMAFFIGNDFLPNLPGLHINEGALADMFSFYKEVLPTCDGYINEGGVINIERLAKLLKKLERIDYKNFEKEMENKKWMQSKKSADETVVVHAKGKKTVVTSSQRKLWDQKIYKFLKSRKNTQDEAVDLGSDLKAEDRKWVQELADRFHMPWSTSVDEDGNRHLIMKFPETADDSDDEDEELDLAMNREMKRWQNAEVVDKSPEQAQGQYKALYDQKFQEWKSDYYADKVHWTPECMQTELTKMCQNYVQGLQWVLYYYYRGIASWPWYYQYHYSPKITDVNMGLDADMNFTLGHPFNPFEQLMGVLPDRSKKIVPEVYWELMLDEKSAIKDFYPRDFELDMNGKKMDWEAVILIPFIEEKRLLDAMAPKNELLSDDEKERNKIGFAIRFAYDQNSNFVYPSSLAGIFPDILSCRCVMNHFEMPSTEGLQYRSGLMDGAKISVEALAGFPSLATLPYNSALGFHGVNVFQQDSRNQSVVVTLTDAESRAKASVAITKLGQKCHVGYPFLQEAKVVKVSDELFHYVIEHGQVVQKHNSPRDMDEFRRKAAGKENYYSKRFAIIIDSVEAMVHVEHLKGLNKTDEGAHIKEYGIIPGQETDWPAQLVVEEVINEDERFIERAALPIEEEFPIDSNGFFLGEYNYGRPAKIVGHENNTLQIAIIAIKGKEPEFTRPVIAKAERENKYVPSHALAQQLALHPMILSKLTASFFVHSLGGLKVNLGLNLKFEAKKQKVLGYTRKSYTGWEYSAAAIQLIAEYMTQFPDFFSSLSRLRSLMTSGSSSELKDTDVYPDVDAEAAQKRIKEIGAWLKSVETSKFERVPLDAEQLDSEVVMALARAADEYQSPPQQRTRLNNVPRNGVIRPADAVHRLGNQRFALGDRVAYVQDSGKVPIGLKGTVVGISRTATTKLLDIVFDEAFMSGSTLGERCPAFRGLTVPAQSVLNTTDKQVITGSRASQQHSKTKTPMGARRSGMNGTQQYREAPAPAPLRGPFSGAINGNYRGSHAPNNRANVQHSTLVYRPAQNNDQQQQGRGRGGAPRGRGRGNNGQSHGSHQGALQSQQAYNAVPPPSNLNNSPRGGRGRSGRGFRSRGGVPSRGSGRGGRGGATGSAIASEEVVAGSETVASESVSVAANLCADVASAPPNGGGGGDLSLSSNPNGNVLSNVHMEYHQAFHQAQQQQMKQQMTTPGMQVSELQMRMTAYHIYMDGMQEQHHRLAQQNGGVPPQGVPDLNMVAQHAWWNMVGWTSYAPAQEW</sequence>
<dbReference type="Proteomes" id="UP001201980">
    <property type="component" value="Unassembled WGS sequence"/>
</dbReference>
<feature type="compositionally biased region" description="Polar residues" evidence="6">
    <location>
        <begin position="1230"/>
        <end position="1242"/>
    </location>
</feature>
<comment type="caution">
    <text evidence="12">The sequence shown here is derived from an EMBL/GenBank/DDBJ whole genome shotgun (WGS) entry which is preliminary data.</text>
</comment>
<evidence type="ECO:0000259" key="7">
    <source>
        <dbReference type="Pfam" id="PF03159"/>
    </source>
</evidence>
<dbReference type="Pfam" id="PF03159">
    <property type="entry name" value="XRN_N"/>
    <property type="match status" value="1"/>
</dbReference>
<dbReference type="CDD" id="cd18673">
    <property type="entry name" value="PIN_XRN1-2-like"/>
    <property type="match status" value="1"/>
</dbReference>
<feature type="compositionally biased region" description="Low complexity" evidence="6">
    <location>
        <begin position="1305"/>
        <end position="1314"/>
    </location>
</feature>
<dbReference type="Gene3D" id="2.30.30.750">
    <property type="match status" value="1"/>
</dbReference>
<dbReference type="PANTHER" id="PTHR12341">
    <property type="entry name" value="5'-&gt;3' EXORIBONUCLEASE"/>
    <property type="match status" value="1"/>
</dbReference>